<dbReference type="SUPFAM" id="SSF49464">
    <property type="entry name" value="Carboxypeptidase regulatory domain-like"/>
    <property type="match status" value="1"/>
</dbReference>
<keyword evidence="1" id="KW-0378">Hydrolase</keyword>
<comment type="caution">
    <text evidence="1">The sequence shown here is derived from an EMBL/GenBank/DDBJ whole genome shotgun (WGS) entry which is preliminary data.</text>
</comment>
<name>A0A3S0HRK0_9GAMM</name>
<dbReference type="AlphaFoldDB" id="A0A3S0HRK0"/>
<evidence type="ECO:0000313" key="2">
    <source>
        <dbReference type="Proteomes" id="UP000267400"/>
    </source>
</evidence>
<reference evidence="1 2" key="1">
    <citation type="submission" date="2018-12" db="EMBL/GenBank/DDBJ databases">
        <authorList>
            <person name="Yu L."/>
        </authorList>
    </citation>
    <scope>NUCLEOTIDE SEQUENCE [LARGE SCALE GENOMIC DNA]</scope>
    <source>
        <strain evidence="1 2">11S</strain>
    </source>
</reference>
<organism evidence="1 2">
    <name type="scientific">Halomonas nitroreducens</name>
    <dbReference type="NCBI Taxonomy" id="447425"/>
    <lineage>
        <taxon>Bacteria</taxon>
        <taxon>Pseudomonadati</taxon>
        <taxon>Pseudomonadota</taxon>
        <taxon>Gammaproteobacteria</taxon>
        <taxon>Oceanospirillales</taxon>
        <taxon>Halomonadaceae</taxon>
        <taxon>Halomonas</taxon>
    </lineage>
</organism>
<sequence>MLLTGILYDAGGPLASVTITFEATQTTQNGVILGADRGFTTNEDGTYAINLEPGHYAVFWNERGHRVRLGNLVADEFSESSLPAALQAAPTPVDSSAVEDAILEALQQMQADLDASRDARDAAQEAQAAAELARDAATVSGKVYADTAAGLADTLGGDYFKTPASTGDGFLTLYRNDAGSATEIETFPSLNGLTAAVAAANEQATRLNRAFSLRPYQGETLRLDFVNRAYGQGDVTGISQAFAVADLLTVTRTAEAWEWGPHGRLMRYAPDELAYAYDPVTGAPLGAVKRGDRTNLVPWSEALANWSQLSGFTEVLASAETAPRGEYSRVGNTDGAAAQSVYIAEFYSLAAKDYTFRFWFKPVGNATCVGVKLDSDNLRAVFNAADGTFDNYAGITINAIELQNGMGYEVTVQWTSLGGDNRILVQLQDTIGFSYSATIPAGEYAYLGGFQLSDRPFDGSYIPTEGAVVTRDLEEIYRPFGDEYQQQAGAVYVEFSRPLFPDGGGGFGVWLGSTTETNEYLGLIYFSVGAEALTSQNYYKGGGDQAVVSDNGQYVEYGNKLAASYGLGEHLGVSLNGTSAGYGTDVPTTQAPGNRLAFGCSSSGNATNCDIFLQLLELYPGPLSTAELETMTT</sequence>
<evidence type="ECO:0000313" key="1">
    <source>
        <dbReference type="EMBL" id="RTR01931.1"/>
    </source>
</evidence>
<keyword evidence="1" id="KW-0645">Protease</keyword>
<dbReference type="RefSeq" id="WP_126484781.1">
    <property type="nucleotide sequence ID" value="NZ_RXNS01000012.1"/>
</dbReference>
<accession>A0A3S0HRK0</accession>
<dbReference type="Gene3D" id="2.60.40.1120">
    <property type="entry name" value="Carboxypeptidase-like, regulatory domain"/>
    <property type="match status" value="1"/>
</dbReference>
<dbReference type="InterPro" id="IPR008969">
    <property type="entry name" value="CarboxyPept-like_regulatory"/>
</dbReference>
<dbReference type="GO" id="GO:0004180">
    <property type="term" value="F:carboxypeptidase activity"/>
    <property type="evidence" value="ECO:0007669"/>
    <property type="project" value="UniProtKB-KW"/>
</dbReference>
<dbReference type="EMBL" id="RXNS01000012">
    <property type="protein sequence ID" value="RTR01931.1"/>
    <property type="molecule type" value="Genomic_DNA"/>
</dbReference>
<keyword evidence="1" id="KW-0121">Carboxypeptidase</keyword>
<protein>
    <submittedName>
        <fullName evidence="1">Carboxypeptidase regulatory-like domain-containing protein</fullName>
    </submittedName>
</protein>
<proteinExistence type="predicted"/>
<dbReference type="Proteomes" id="UP000267400">
    <property type="component" value="Unassembled WGS sequence"/>
</dbReference>
<dbReference type="OrthoDB" id="6184251at2"/>
<gene>
    <name evidence="1" type="ORF">EKG36_13055</name>
</gene>
<keyword evidence="2" id="KW-1185">Reference proteome</keyword>